<keyword evidence="3" id="KW-0804">Transcription</keyword>
<dbReference type="CDD" id="cd06170">
    <property type="entry name" value="LuxR_C_like"/>
    <property type="match status" value="1"/>
</dbReference>
<evidence type="ECO:0000259" key="4">
    <source>
        <dbReference type="PROSITE" id="PS50043"/>
    </source>
</evidence>
<dbReference type="Proteomes" id="UP000215633">
    <property type="component" value="Unassembled WGS sequence"/>
</dbReference>
<keyword evidence="6" id="KW-1185">Reference proteome</keyword>
<dbReference type="Gene3D" id="1.10.10.10">
    <property type="entry name" value="Winged helix-like DNA-binding domain superfamily/Winged helix DNA-binding domain"/>
    <property type="match status" value="1"/>
</dbReference>
<dbReference type="GO" id="GO:0006355">
    <property type="term" value="P:regulation of DNA-templated transcription"/>
    <property type="evidence" value="ECO:0007669"/>
    <property type="project" value="InterPro"/>
</dbReference>
<proteinExistence type="predicted"/>
<dbReference type="EMBL" id="NEVT01000003">
    <property type="protein sequence ID" value="OZI78826.1"/>
    <property type="molecule type" value="Genomic_DNA"/>
</dbReference>
<dbReference type="SUPFAM" id="SSF46894">
    <property type="entry name" value="C-terminal effector domain of the bipartite response regulators"/>
    <property type="match status" value="1"/>
</dbReference>
<name>A0A261VXJ2_9BORD</name>
<organism evidence="5 6">
    <name type="scientific">Bordetella genomosp. 2</name>
    <dbReference type="NCBI Taxonomy" id="1983456"/>
    <lineage>
        <taxon>Bacteria</taxon>
        <taxon>Pseudomonadati</taxon>
        <taxon>Pseudomonadota</taxon>
        <taxon>Betaproteobacteria</taxon>
        <taxon>Burkholderiales</taxon>
        <taxon>Alcaligenaceae</taxon>
        <taxon>Bordetella</taxon>
    </lineage>
</organism>
<accession>A0A261VXJ2</accession>
<dbReference type="AlphaFoldDB" id="A0A261VXJ2"/>
<dbReference type="PROSITE" id="PS50043">
    <property type="entry name" value="HTH_LUXR_2"/>
    <property type="match status" value="1"/>
</dbReference>
<dbReference type="InterPro" id="IPR016032">
    <property type="entry name" value="Sig_transdc_resp-reg_C-effctor"/>
</dbReference>
<evidence type="ECO:0000256" key="3">
    <source>
        <dbReference type="ARBA" id="ARBA00023163"/>
    </source>
</evidence>
<keyword evidence="2" id="KW-0238">DNA-binding</keyword>
<dbReference type="PANTHER" id="PTHR44688">
    <property type="entry name" value="DNA-BINDING TRANSCRIPTIONAL ACTIVATOR DEVR_DOSR"/>
    <property type="match status" value="1"/>
</dbReference>
<protein>
    <recommendedName>
        <fullName evidence="4">HTH luxR-type domain-containing protein</fullName>
    </recommendedName>
</protein>
<keyword evidence="1" id="KW-0805">Transcription regulation</keyword>
<gene>
    <name evidence="5" type="ORF">CAL24_02415</name>
</gene>
<comment type="caution">
    <text evidence="5">The sequence shown here is derived from an EMBL/GenBank/DDBJ whole genome shotgun (WGS) entry which is preliminary data.</text>
</comment>
<sequence length="98" mass="11023">MADSPATLQYKRAFKRVFMLDPTEPPGADAVTRLTAREQQIVAYLAAGKPNKVVAIELGISLRTAEAHRARIFRKLGVRNALELACRLCRHRRRSIHS</sequence>
<evidence type="ECO:0000256" key="1">
    <source>
        <dbReference type="ARBA" id="ARBA00023015"/>
    </source>
</evidence>
<dbReference type="GO" id="GO:0003677">
    <property type="term" value="F:DNA binding"/>
    <property type="evidence" value="ECO:0007669"/>
    <property type="project" value="UniProtKB-KW"/>
</dbReference>
<feature type="domain" description="HTH luxR-type" evidence="4">
    <location>
        <begin position="27"/>
        <end position="92"/>
    </location>
</feature>
<reference evidence="6" key="1">
    <citation type="submission" date="2017-05" db="EMBL/GenBank/DDBJ databases">
        <title>Complete and WGS of Bordetella genogroups.</title>
        <authorList>
            <person name="Spilker T."/>
            <person name="Lipuma J."/>
        </authorList>
    </citation>
    <scope>NUCLEOTIDE SEQUENCE [LARGE SCALE GENOMIC DNA]</scope>
    <source>
        <strain evidence="6">AU8256</strain>
    </source>
</reference>
<dbReference type="SMART" id="SM00421">
    <property type="entry name" value="HTH_LUXR"/>
    <property type="match status" value="1"/>
</dbReference>
<dbReference type="Pfam" id="PF00196">
    <property type="entry name" value="GerE"/>
    <property type="match status" value="1"/>
</dbReference>
<evidence type="ECO:0000313" key="5">
    <source>
        <dbReference type="EMBL" id="OZI78826.1"/>
    </source>
</evidence>
<dbReference type="InterPro" id="IPR036388">
    <property type="entry name" value="WH-like_DNA-bd_sf"/>
</dbReference>
<evidence type="ECO:0000313" key="6">
    <source>
        <dbReference type="Proteomes" id="UP000215633"/>
    </source>
</evidence>
<dbReference type="InterPro" id="IPR000792">
    <property type="entry name" value="Tscrpt_reg_LuxR_C"/>
</dbReference>
<dbReference type="PRINTS" id="PR00038">
    <property type="entry name" value="HTHLUXR"/>
</dbReference>
<dbReference type="PANTHER" id="PTHR44688:SF16">
    <property type="entry name" value="DNA-BINDING TRANSCRIPTIONAL ACTIVATOR DEVR_DOSR"/>
    <property type="match status" value="1"/>
</dbReference>
<evidence type="ECO:0000256" key="2">
    <source>
        <dbReference type="ARBA" id="ARBA00023125"/>
    </source>
</evidence>